<dbReference type="RefSeq" id="XP_018740473.1">
    <property type="nucleotide sequence ID" value="XM_018883744.1"/>
</dbReference>
<dbReference type="OMA" id="WSQAYKF"/>
<evidence type="ECO:0000256" key="5">
    <source>
        <dbReference type="ARBA" id="ARBA00023242"/>
    </source>
</evidence>
<dbReference type="SUPFAM" id="SSF55979">
    <property type="entry name" value="DNA clamp"/>
    <property type="match status" value="1"/>
</dbReference>
<dbReference type="Pfam" id="PF02144">
    <property type="entry name" value="Rad1"/>
    <property type="match status" value="1"/>
</dbReference>
<dbReference type="OrthoDB" id="337581at2759"/>
<keyword evidence="3" id="KW-0227">DNA damage</keyword>
<sequence length="318" mass="35779">MSRPSVPILRARLRDVGMLAGTLRSVGFTALARMTLSQSGIEVVTEANQIVQAHAYLYASIFESYEFEPPENWLERETERHEFDMDETMQPYIAFEINLKTLVSCMAVFESRQHPQGIASTARASADPKELRLELVYERVGEPLCLRMHDGRLETSFRLRTLDSPLSFEMEFSPTDTKAQVIMRSDQLTPAFQELHASGDAMMQLAFHPMQSSSFGSLHLSTEGHYGSTEIEYPHDPSVTEKFQCTELVAHTYPMESVGYMLPALRHSAKTSIRTDDAGMLSVQFMITNERTITRPTSVSSSGNAFVDFLCCPLDSRP</sequence>
<protein>
    <submittedName>
        <fullName evidence="6">Uncharacterized protein</fullName>
    </submittedName>
</protein>
<dbReference type="GO" id="GO:0030896">
    <property type="term" value="C:checkpoint clamp complex"/>
    <property type="evidence" value="ECO:0007669"/>
    <property type="project" value="TreeGrafter"/>
</dbReference>
<evidence type="ECO:0000313" key="7">
    <source>
        <dbReference type="Proteomes" id="UP000186303"/>
    </source>
</evidence>
<evidence type="ECO:0000256" key="4">
    <source>
        <dbReference type="ARBA" id="ARBA00023204"/>
    </source>
</evidence>
<dbReference type="PRINTS" id="PR01245">
    <property type="entry name" value="RAD1REC1"/>
</dbReference>
<reference evidence="7" key="1">
    <citation type="journal article" date="2017" name="Nucleic Acids Res.">
        <title>Proteogenomics produces comprehensive and highly accurate protein-coding gene annotation in a complete genome assembly of Malassezia sympodialis.</title>
        <authorList>
            <person name="Zhu Y."/>
            <person name="Engstroem P.G."/>
            <person name="Tellgren-Roth C."/>
            <person name="Baudo C.D."/>
            <person name="Kennell J.C."/>
            <person name="Sun S."/>
            <person name="Billmyre R.B."/>
            <person name="Schroeder M.S."/>
            <person name="Andersson A."/>
            <person name="Holm T."/>
            <person name="Sigurgeirsson B."/>
            <person name="Wu G."/>
            <person name="Sankaranarayanan S.R."/>
            <person name="Siddharthan R."/>
            <person name="Sanyal K."/>
            <person name="Lundeberg J."/>
            <person name="Nystedt B."/>
            <person name="Boekhout T."/>
            <person name="Dawson T.L. Jr."/>
            <person name="Heitman J."/>
            <person name="Scheynius A."/>
            <person name="Lehtioe J."/>
        </authorList>
    </citation>
    <scope>NUCLEOTIDE SEQUENCE [LARGE SCALE GENOMIC DNA]</scope>
    <source>
        <strain evidence="7">ATCC 42132</strain>
    </source>
</reference>
<evidence type="ECO:0000256" key="2">
    <source>
        <dbReference type="ARBA" id="ARBA00010991"/>
    </source>
</evidence>
<keyword evidence="4" id="KW-0234">DNA repair</keyword>
<keyword evidence="5" id="KW-0539">Nucleus</keyword>
<proteinExistence type="inferred from homology"/>
<dbReference type="EMBL" id="LT671824">
    <property type="protein sequence ID" value="SHO78469.1"/>
    <property type="molecule type" value="Genomic_DNA"/>
</dbReference>
<evidence type="ECO:0000256" key="1">
    <source>
        <dbReference type="ARBA" id="ARBA00004123"/>
    </source>
</evidence>
<comment type="similarity">
    <text evidence="2">Belongs to the rad1 family.</text>
</comment>
<dbReference type="GO" id="GO:0000077">
    <property type="term" value="P:DNA damage checkpoint signaling"/>
    <property type="evidence" value="ECO:0007669"/>
    <property type="project" value="InterPro"/>
</dbReference>
<dbReference type="PANTHER" id="PTHR10870:SF0">
    <property type="entry name" value="CELL CYCLE CHECKPOINT PROTEIN RAD1"/>
    <property type="match status" value="1"/>
</dbReference>
<gene>
    <name evidence="6" type="ORF">MSYG_2815</name>
</gene>
<dbReference type="HOGENOM" id="CLU_035332_1_0_1"/>
<dbReference type="GO" id="GO:0006281">
    <property type="term" value="P:DNA repair"/>
    <property type="evidence" value="ECO:0007669"/>
    <property type="project" value="UniProtKB-KW"/>
</dbReference>
<evidence type="ECO:0000313" key="6">
    <source>
        <dbReference type="EMBL" id="SHO78469.1"/>
    </source>
</evidence>
<dbReference type="Gene3D" id="3.70.10.10">
    <property type="match status" value="1"/>
</dbReference>
<dbReference type="Proteomes" id="UP000186303">
    <property type="component" value="Chromosome 4"/>
</dbReference>
<organism evidence="6 7">
    <name type="scientific">Malassezia sympodialis (strain ATCC 42132)</name>
    <name type="common">Atopic eczema-associated yeast</name>
    <dbReference type="NCBI Taxonomy" id="1230383"/>
    <lineage>
        <taxon>Eukaryota</taxon>
        <taxon>Fungi</taxon>
        <taxon>Dikarya</taxon>
        <taxon>Basidiomycota</taxon>
        <taxon>Ustilaginomycotina</taxon>
        <taxon>Malasseziomycetes</taxon>
        <taxon>Malasseziales</taxon>
        <taxon>Malasseziaceae</taxon>
        <taxon>Malassezia</taxon>
    </lineage>
</organism>
<evidence type="ECO:0000256" key="3">
    <source>
        <dbReference type="ARBA" id="ARBA00022763"/>
    </source>
</evidence>
<name>M5ENF5_MALS4</name>
<dbReference type="PANTHER" id="PTHR10870">
    <property type="entry name" value="CELL CYCLE CHECKPOINT PROTEIN RAD1"/>
    <property type="match status" value="1"/>
</dbReference>
<dbReference type="InterPro" id="IPR003021">
    <property type="entry name" value="Rad1_Rec1_Rad17"/>
</dbReference>
<keyword evidence="7" id="KW-1185">Reference proteome</keyword>
<dbReference type="AlphaFoldDB" id="M5ENF5"/>
<dbReference type="STRING" id="1230383.M5ENF5"/>
<dbReference type="KEGG" id="msym:MSY001_1917"/>
<accession>M5ENF5</accession>
<dbReference type="InterPro" id="IPR046938">
    <property type="entry name" value="DNA_clamp_sf"/>
</dbReference>
<comment type="subcellular location">
    <subcellularLocation>
        <location evidence="1">Nucleus</location>
    </subcellularLocation>
</comment>
<dbReference type="VEuPathDB" id="FungiDB:MSYG_2815"/>